<dbReference type="AlphaFoldDB" id="A0A857DJI4"/>
<dbReference type="Proteomes" id="UP000430508">
    <property type="component" value="Chromosome"/>
</dbReference>
<dbReference type="EMBL" id="CP046996">
    <property type="protein sequence ID" value="QHA00768.1"/>
    <property type="molecule type" value="Genomic_DNA"/>
</dbReference>
<organism evidence="1 2">
    <name type="scientific">Dehalobacter restrictus</name>
    <dbReference type="NCBI Taxonomy" id="55583"/>
    <lineage>
        <taxon>Bacteria</taxon>
        <taxon>Bacillati</taxon>
        <taxon>Bacillota</taxon>
        <taxon>Clostridia</taxon>
        <taxon>Eubacteriales</taxon>
        <taxon>Desulfitobacteriaceae</taxon>
        <taxon>Dehalobacter</taxon>
    </lineage>
</organism>
<proteinExistence type="predicted"/>
<protein>
    <submittedName>
        <fullName evidence="1">Uncharacterized protein</fullName>
    </submittedName>
</protein>
<evidence type="ECO:0000313" key="1">
    <source>
        <dbReference type="EMBL" id="QHA00768.1"/>
    </source>
</evidence>
<gene>
    <name evidence="1" type="ORF">GQ588_09045</name>
</gene>
<sequence>MDKYTSEELEEALQIVSSAISRCEKIQPKFVEGTSQYTLLKNRINALCISKSLITDEISKRGCNNNRIKLFTNEL</sequence>
<accession>A0A857DJI4</accession>
<name>A0A857DJI4_9FIRM</name>
<evidence type="ECO:0000313" key="2">
    <source>
        <dbReference type="Proteomes" id="UP000430508"/>
    </source>
</evidence>
<reference evidence="1 2" key="1">
    <citation type="submission" date="2019-12" db="EMBL/GenBank/DDBJ databases">
        <title>Sequence classification of anaerobic respiratory reductive dehalogenases: First we see many, then we see few.</title>
        <authorList>
            <person name="Molenda O."/>
            <person name="Puentes Jacome L.A."/>
            <person name="Cao X."/>
            <person name="Nesbo C.L."/>
            <person name="Tang S."/>
            <person name="Morson N."/>
            <person name="Patron J."/>
            <person name="Lomheim L."/>
            <person name="Wishart D.S."/>
            <person name="Edwards E.A."/>
        </authorList>
    </citation>
    <scope>NUCLEOTIDE SEQUENCE [LARGE SCALE GENOMIC DNA]</scope>
    <source>
        <strain evidence="1 2">12DCA</strain>
    </source>
</reference>